<keyword evidence="9" id="KW-1185">Reference proteome</keyword>
<dbReference type="GO" id="GO:0016020">
    <property type="term" value="C:membrane"/>
    <property type="evidence" value="ECO:0007669"/>
    <property type="project" value="UniProtKB-SubCell"/>
</dbReference>
<dbReference type="KEGG" id="cvr:CHLNCDRAFT_134988"/>
<dbReference type="InterPro" id="IPR050352">
    <property type="entry name" value="ABCG_transporters"/>
</dbReference>
<dbReference type="InParanoid" id="E1ZHA5"/>
<dbReference type="GO" id="GO:0140359">
    <property type="term" value="F:ABC-type transporter activity"/>
    <property type="evidence" value="ECO:0007669"/>
    <property type="project" value="InterPro"/>
</dbReference>
<name>E1ZHA5_CHLVA</name>
<dbReference type="EMBL" id="GL433846">
    <property type="protein sequence ID" value="EFN55090.1"/>
    <property type="molecule type" value="Genomic_DNA"/>
</dbReference>
<evidence type="ECO:0000259" key="7">
    <source>
        <dbReference type="Pfam" id="PF01061"/>
    </source>
</evidence>
<keyword evidence="4 6" id="KW-1133">Transmembrane helix</keyword>
<feature type="transmembrane region" description="Helical" evidence="6">
    <location>
        <begin position="41"/>
        <end position="61"/>
    </location>
</feature>
<evidence type="ECO:0000313" key="9">
    <source>
        <dbReference type="Proteomes" id="UP000008141"/>
    </source>
</evidence>
<dbReference type="OMA" id="CALTICE"/>
<dbReference type="Proteomes" id="UP000008141">
    <property type="component" value="Unassembled WGS sequence"/>
</dbReference>
<feature type="transmembrane region" description="Helical" evidence="6">
    <location>
        <begin position="98"/>
        <end position="117"/>
    </location>
</feature>
<dbReference type="OrthoDB" id="566375at2759"/>
<keyword evidence="5 6" id="KW-0472">Membrane</keyword>
<comment type="subcellular location">
    <subcellularLocation>
        <location evidence="1">Membrane</location>
        <topology evidence="1">Multi-pass membrane protein</topology>
    </subcellularLocation>
</comment>
<organism evidence="9">
    <name type="scientific">Chlorella variabilis</name>
    <name type="common">Green alga</name>
    <dbReference type="NCBI Taxonomy" id="554065"/>
    <lineage>
        <taxon>Eukaryota</taxon>
        <taxon>Viridiplantae</taxon>
        <taxon>Chlorophyta</taxon>
        <taxon>core chlorophytes</taxon>
        <taxon>Trebouxiophyceae</taxon>
        <taxon>Chlorellales</taxon>
        <taxon>Chlorellaceae</taxon>
        <taxon>Chlorella clade</taxon>
        <taxon>Chlorella</taxon>
    </lineage>
</organism>
<dbReference type="PANTHER" id="PTHR48041:SF139">
    <property type="entry name" value="PROTEIN SCARLET"/>
    <property type="match status" value="1"/>
</dbReference>
<dbReference type="InterPro" id="IPR013525">
    <property type="entry name" value="ABC2_TM"/>
</dbReference>
<proteinExistence type="predicted"/>
<evidence type="ECO:0000256" key="1">
    <source>
        <dbReference type="ARBA" id="ARBA00004141"/>
    </source>
</evidence>
<keyword evidence="3 6" id="KW-0812">Transmembrane</keyword>
<sequence length="218" mass="24019">MGAMFGALTTFSSEAGIIQRERSSKSYHVLPYYLARFICDMPLRVGQGLLFGSILYWIVGLNPSAKAFFIFCALTICEGLAAQGLGVAISAAAKNEKVAIALAPMITVILMLFGGFYVNTQTIPPVLSWIRYISHLYWAFMGFAINDFAGRTGWETNGIPITGDQILTQLDFDGNHLWQAFMGLLLLVFGFNVLGYLLLRFTKPRYLPLANSPAKKVA</sequence>
<feature type="transmembrane region" description="Helical" evidence="6">
    <location>
        <begin position="129"/>
        <end position="145"/>
    </location>
</feature>
<evidence type="ECO:0000256" key="2">
    <source>
        <dbReference type="ARBA" id="ARBA00022448"/>
    </source>
</evidence>
<feature type="domain" description="ABC-2 type transporter transmembrane" evidence="7">
    <location>
        <begin position="3"/>
        <end position="147"/>
    </location>
</feature>
<dbReference type="AlphaFoldDB" id="E1ZHA5"/>
<accession>E1ZHA5</accession>
<evidence type="ECO:0000256" key="4">
    <source>
        <dbReference type="ARBA" id="ARBA00022989"/>
    </source>
</evidence>
<gene>
    <name evidence="8" type="ORF">CHLNCDRAFT_134988</name>
</gene>
<evidence type="ECO:0000256" key="6">
    <source>
        <dbReference type="SAM" id="Phobius"/>
    </source>
</evidence>
<dbReference type="Pfam" id="PF01061">
    <property type="entry name" value="ABC2_membrane"/>
    <property type="match status" value="1"/>
</dbReference>
<evidence type="ECO:0000256" key="3">
    <source>
        <dbReference type="ARBA" id="ARBA00022692"/>
    </source>
</evidence>
<evidence type="ECO:0000256" key="5">
    <source>
        <dbReference type="ARBA" id="ARBA00023136"/>
    </source>
</evidence>
<dbReference type="PANTHER" id="PTHR48041">
    <property type="entry name" value="ABC TRANSPORTER G FAMILY MEMBER 28"/>
    <property type="match status" value="1"/>
</dbReference>
<keyword evidence="2" id="KW-0813">Transport</keyword>
<dbReference type="eggNOG" id="KOG0061">
    <property type="taxonomic scope" value="Eukaryota"/>
</dbReference>
<protein>
    <recommendedName>
        <fullName evidence="7">ABC-2 type transporter transmembrane domain-containing protein</fullName>
    </recommendedName>
</protein>
<feature type="transmembrane region" description="Helical" evidence="6">
    <location>
        <begin position="68"/>
        <end position="92"/>
    </location>
</feature>
<feature type="transmembrane region" description="Helical" evidence="6">
    <location>
        <begin position="177"/>
        <end position="199"/>
    </location>
</feature>
<evidence type="ECO:0000313" key="8">
    <source>
        <dbReference type="EMBL" id="EFN55090.1"/>
    </source>
</evidence>
<dbReference type="RefSeq" id="XP_005847192.1">
    <property type="nucleotide sequence ID" value="XM_005847130.1"/>
</dbReference>
<dbReference type="GeneID" id="17354359"/>
<reference evidence="8 9" key="1">
    <citation type="journal article" date="2010" name="Plant Cell">
        <title>The Chlorella variabilis NC64A genome reveals adaptation to photosymbiosis, coevolution with viruses, and cryptic sex.</title>
        <authorList>
            <person name="Blanc G."/>
            <person name="Duncan G."/>
            <person name="Agarkova I."/>
            <person name="Borodovsky M."/>
            <person name="Gurnon J."/>
            <person name="Kuo A."/>
            <person name="Lindquist E."/>
            <person name="Lucas S."/>
            <person name="Pangilinan J."/>
            <person name="Polle J."/>
            <person name="Salamov A."/>
            <person name="Terry A."/>
            <person name="Yamada T."/>
            <person name="Dunigan D.D."/>
            <person name="Grigoriev I.V."/>
            <person name="Claverie J.M."/>
            <person name="Van Etten J.L."/>
        </authorList>
    </citation>
    <scope>NUCLEOTIDE SEQUENCE [LARGE SCALE GENOMIC DNA]</scope>
    <source>
        <strain evidence="8 9">NC64A</strain>
    </source>
</reference>